<keyword evidence="4" id="KW-1185">Reference proteome</keyword>
<dbReference type="InterPro" id="IPR013103">
    <property type="entry name" value="RVT_2"/>
</dbReference>
<dbReference type="Proteomes" id="UP000042958">
    <property type="component" value="Unassembled WGS sequence"/>
</dbReference>
<proteinExistence type="predicted"/>
<evidence type="ECO:0000313" key="3">
    <source>
        <dbReference type="EMBL" id="CEJ62681.1"/>
    </source>
</evidence>
<protein>
    <recommendedName>
        <fullName evidence="2">Reverse transcriptase Ty1/copia-type domain-containing protein</fullName>
    </recommendedName>
</protein>
<dbReference type="OrthoDB" id="3799035at2759"/>
<dbReference type="CDD" id="cd09272">
    <property type="entry name" value="RNase_HI_RT_Ty1"/>
    <property type="match status" value="1"/>
</dbReference>
<feature type="domain" description="Reverse transcriptase Ty1/copia-type" evidence="2">
    <location>
        <begin position="317"/>
        <end position="544"/>
    </location>
</feature>
<dbReference type="PANTHER" id="PTHR11439:SF483">
    <property type="entry name" value="PEPTIDE SYNTHASE GLIP-LIKE, PUTATIVE (AFU_ORTHOLOGUE AFUA_3G12920)-RELATED"/>
    <property type="match status" value="1"/>
</dbReference>
<evidence type="ECO:0000259" key="2">
    <source>
        <dbReference type="Pfam" id="PF07727"/>
    </source>
</evidence>
<dbReference type="STRING" id="104259.A0A0F7U360"/>
<evidence type="ECO:0000256" key="1">
    <source>
        <dbReference type="SAM" id="MobiDB-lite"/>
    </source>
</evidence>
<organism evidence="3 4">
    <name type="scientific">Penicillium brasilianum</name>
    <dbReference type="NCBI Taxonomy" id="104259"/>
    <lineage>
        <taxon>Eukaryota</taxon>
        <taxon>Fungi</taxon>
        <taxon>Dikarya</taxon>
        <taxon>Ascomycota</taxon>
        <taxon>Pezizomycotina</taxon>
        <taxon>Eurotiomycetes</taxon>
        <taxon>Eurotiomycetidae</taxon>
        <taxon>Eurotiales</taxon>
        <taxon>Aspergillaceae</taxon>
        <taxon>Penicillium</taxon>
    </lineage>
</organism>
<sequence>MRILGERTRAVLKDSSLPAFLWAEIMRAVAFLRNLIPYHGRKVDGSKSPYELRYGRKPDLSFLSILGSDAYVVRHQEEIRRNPLGRHLADRAWIGKLIGYSSYHGALYRIFRPYRDGRPGGTIHEVRDVIIDEGSDFDLYANPDLPDLQQTNTDNPTRQKVEAEQAYDTEASAAESQDAAEDHDTTSDTESDTESINSEVSDQSTSASSIGDETTAVYATIAPKAVQYATTPRADRQRIESLVLATTIQKSPSKNQLTAGAAVEDLPDLPPLPLLQSVDPKWLESPQTLAEAQASPLWPWWWRAMCAEKKQLEILSVWKAIRPPKNTKILSGKWVFKLKMNASGEPARFKARWVARGFMQEEGVDYHETFAGTGRYETLRVLLVAILLLRLYTAHVDVNLAYLNAVLKEQIYVDYPHGFEDEAPGQACLLQRSLYGLKQSAYNWYLTLGNLLIKRGFQRSAADPCLYTLRTNQGVAFIFVYVDDMLIAASSEDLLNRCKRYVSAQWSITDLGPVSHYLGLKIEHDREGGRLRISQRAYIEKITAAIAGDVSRQTPSTPISEEPRAAAEGHQATKSAIKTYQSAVGSLMHAMNVSRPDLAYPLSVLSRFLTNPTDEHLREVKRAAAYLSHSSNLAIEYRIDSTDNTRRSRSGYIFYLAGGPVAWASQQQKCTAKSSTEAEYLAYSEAGSEAIWLQRLLRDIGIQKDKEPVTLYTDSEPAIAMTENRKAHTKSRHIETHWHWIREQIQERKISLRHTPGSTLVADGLTKALTKTKHAEFINRLRFYRL</sequence>
<accession>A0A0F7U360</accession>
<reference evidence="4" key="1">
    <citation type="journal article" date="2015" name="Genome Announc.">
        <title>Draft genome sequence of the fungus Penicillium brasilianum MG11.</title>
        <authorList>
            <person name="Horn F."/>
            <person name="Linde J."/>
            <person name="Mattern D.J."/>
            <person name="Walther G."/>
            <person name="Guthke R."/>
            <person name="Brakhage A.A."/>
            <person name="Valiante V."/>
        </authorList>
    </citation>
    <scope>NUCLEOTIDE SEQUENCE [LARGE SCALE GENOMIC DNA]</scope>
    <source>
        <strain evidence="4">MG11</strain>
    </source>
</reference>
<dbReference type="SUPFAM" id="SSF56672">
    <property type="entry name" value="DNA/RNA polymerases"/>
    <property type="match status" value="1"/>
</dbReference>
<dbReference type="Gene3D" id="3.30.420.10">
    <property type="entry name" value="Ribonuclease H-like superfamily/Ribonuclease H"/>
    <property type="match status" value="1"/>
</dbReference>
<dbReference type="Pfam" id="PF07727">
    <property type="entry name" value="RVT_2"/>
    <property type="match status" value="1"/>
</dbReference>
<dbReference type="EMBL" id="CDHK01000020">
    <property type="protein sequence ID" value="CEJ62681.1"/>
    <property type="molecule type" value="Genomic_DNA"/>
</dbReference>
<feature type="region of interest" description="Disordered" evidence="1">
    <location>
        <begin position="163"/>
        <end position="210"/>
    </location>
</feature>
<gene>
    <name evidence="3" type="ORF">PMG11_11174</name>
</gene>
<name>A0A0F7U360_PENBI</name>
<dbReference type="PANTHER" id="PTHR11439">
    <property type="entry name" value="GAG-POL-RELATED RETROTRANSPOSON"/>
    <property type="match status" value="1"/>
</dbReference>
<dbReference type="InterPro" id="IPR036397">
    <property type="entry name" value="RNaseH_sf"/>
</dbReference>
<feature type="compositionally biased region" description="Polar residues" evidence="1">
    <location>
        <begin position="200"/>
        <end position="210"/>
    </location>
</feature>
<dbReference type="GO" id="GO:0003676">
    <property type="term" value="F:nucleic acid binding"/>
    <property type="evidence" value="ECO:0007669"/>
    <property type="project" value="InterPro"/>
</dbReference>
<evidence type="ECO:0000313" key="4">
    <source>
        <dbReference type="Proteomes" id="UP000042958"/>
    </source>
</evidence>
<dbReference type="InterPro" id="IPR043502">
    <property type="entry name" value="DNA/RNA_pol_sf"/>
</dbReference>
<dbReference type="AlphaFoldDB" id="A0A0F7U360"/>